<dbReference type="AlphaFoldDB" id="A0A1L5F3V4"/>
<dbReference type="RefSeq" id="WP_073537386.1">
    <property type="nucleotide sequence ID" value="NZ_CP018335.1"/>
</dbReference>
<organism evidence="2 3">
    <name type="scientific">Clostridium kluyveri</name>
    <dbReference type="NCBI Taxonomy" id="1534"/>
    <lineage>
        <taxon>Bacteria</taxon>
        <taxon>Bacillati</taxon>
        <taxon>Bacillota</taxon>
        <taxon>Clostridia</taxon>
        <taxon>Eubacteriales</taxon>
        <taxon>Clostridiaceae</taxon>
        <taxon>Clostridium</taxon>
    </lineage>
</organism>
<feature type="coiled-coil region" evidence="1">
    <location>
        <begin position="60"/>
        <end position="94"/>
    </location>
</feature>
<evidence type="ECO:0000313" key="2">
    <source>
        <dbReference type="EMBL" id="APM37698.1"/>
    </source>
</evidence>
<gene>
    <name evidence="2" type="ORF">BS101_02500</name>
</gene>
<keyword evidence="1" id="KW-0175">Coiled coil</keyword>
<dbReference type="Pfam" id="PF06013">
    <property type="entry name" value="WXG100"/>
    <property type="match status" value="1"/>
</dbReference>
<sequence length="102" mass="11596">MAGSDRDYLVELQTLVECILKYSEIHNNISQKINSAKSSVNGLYEVGWKGESKDAFKKTFDTWINDINAFNENLAQLENALKVMYENDTKLKDEGGKLLSFL</sequence>
<dbReference type="OrthoDB" id="4552031at2"/>
<evidence type="ECO:0000256" key="1">
    <source>
        <dbReference type="SAM" id="Coils"/>
    </source>
</evidence>
<proteinExistence type="predicted"/>
<dbReference type="SUPFAM" id="SSF140453">
    <property type="entry name" value="EsxAB dimer-like"/>
    <property type="match status" value="1"/>
</dbReference>
<dbReference type="InterPro" id="IPR036689">
    <property type="entry name" value="ESAT-6-like_sf"/>
</dbReference>
<accession>A0A1L5F3V4</accession>
<dbReference type="EMBL" id="CP018335">
    <property type="protein sequence ID" value="APM37698.1"/>
    <property type="molecule type" value="Genomic_DNA"/>
</dbReference>
<protein>
    <recommendedName>
        <fullName evidence="4">ESAT-6-like protein</fullName>
    </recommendedName>
</protein>
<evidence type="ECO:0008006" key="4">
    <source>
        <dbReference type="Google" id="ProtNLM"/>
    </source>
</evidence>
<dbReference type="Proteomes" id="UP000184604">
    <property type="component" value="Chromosome"/>
</dbReference>
<name>A0A1L5F3V4_CLOKL</name>
<dbReference type="InterPro" id="IPR010310">
    <property type="entry name" value="T7SS_ESAT-6-like"/>
</dbReference>
<dbReference type="Gene3D" id="1.10.287.1060">
    <property type="entry name" value="ESAT-6-like"/>
    <property type="match status" value="1"/>
</dbReference>
<reference evidence="2 3" key="1">
    <citation type="submission" date="2016-12" db="EMBL/GenBank/DDBJ databases">
        <title>Complete genome sequence of Clostridium kluyveri JZZ isolated from the pit mud of a Chinese flavor liquor-making factory.</title>
        <authorList>
            <person name="Wang Y."/>
        </authorList>
    </citation>
    <scope>NUCLEOTIDE SEQUENCE [LARGE SCALE GENOMIC DNA]</scope>
    <source>
        <strain evidence="2 3">JZZ</strain>
    </source>
</reference>
<evidence type="ECO:0000313" key="3">
    <source>
        <dbReference type="Proteomes" id="UP000184604"/>
    </source>
</evidence>